<dbReference type="GO" id="GO:0004930">
    <property type="term" value="F:G protein-coupled receptor activity"/>
    <property type="evidence" value="ECO:0007669"/>
    <property type="project" value="InterPro"/>
</dbReference>
<dbReference type="GO" id="GO:0016020">
    <property type="term" value="C:membrane"/>
    <property type="evidence" value="ECO:0007669"/>
    <property type="project" value="UniProtKB-SubCell"/>
</dbReference>
<sequence>MSEYRPCLPQLVLSQKELWTVFVIHNGIVLVSCLGLIGNIISGIVLSMPQMRCSYSLLLIALTVSDSIQLLGNIVLFGSQALKYCKIILTPADTIGPTFDKILSMSAYVAYTASAYLTAVVSFERYTAVCLPFRARRFFLSRRRSFLYALAVTGFAVLFNLPKWFETMACQDRIPPRNITNNNVEWSGIGNFSGVDEPAVHILGEIRIMYNELYHNSKAYRVAYLFLANFLINFVIPLVILIVLNVWMYIEMRKSTTVRESMTVGQINENSITVMLIVVVGIFWVCHMWFAVKILILEFCGKKCFSRVYIELSNFLLAFNASINFVIYCLCGSKFRKQLLLLFSCVKTGRFSNSGKCDGNRNVSTKV</sequence>
<dbReference type="InterPro" id="IPR000276">
    <property type="entry name" value="GPCR_Rhodpsn"/>
</dbReference>
<keyword evidence="9" id="KW-1185">Reference proteome</keyword>
<comment type="caution">
    <text evidence="8">The sequence shown here is derived from an EMBL/GenBank/DDBJ whole genome shotgun (WGS) entry which is preliminary data.</text>
</comment>
<dbReference type="SUPFAM" id="SSF81321">
    <property type="entry name" value="Family A G protein-coupled receptor-like"/>
    <property type="match status" value="1"/>
</dbReference>
<dbReference type="OrthoDB" id="10011262at2759"/>
<feature type="transmembrane region" description="Helical" evidence="6">
    <location>
        <begin position="222"/>
        <end position="250"/>
    </location>
</feature>
<feature type="domain" description="G-protein coupled receptors family 1 profile" evidence="7">
    <location>
        <begin position="38"/>
        <end position="328"/>
    </location>
</feature>
<proteinExistence type="inferred from homology"/>
<protein>
    <recommendedName>
        <fullName evidence="7">G-protein coupled receptors family 1 profile domain-containing protein</fullName>
    </recommendedName>
</protein>
<comment type="subcellular location">
    <subcellularLocation>
        <location evidence="1">Membrane</location>
    </subcellularLocation>
</comment>
<feature type="transmembrane region" description="Helical" evidence="6">
    <location>
        <begin position="57"/>
        <end position="82"/>
    </location>
</feature>
<keyword evidence="5 6" id="KW-0472">Membrane</keyword>
<feature type="transmembrane region" description="Helical" evidence="6">
    <location>
        <begin position="145"/>
        <end position="165"/>
    </location>
</feature>
<dbReference type="EMBL" id="CAJVCH010468486">
    <property type="protein sequence ID" value="CAG7820080.1"/>
    <property type="molecule type" value="Genomic_DNA"/>
</dbReference>
<organism evidence="8 9">
    <name type="scientific">Allacma fusca</name>
    <dbReference type="NCBI Taxonomy" id="39272"/>
    <lineage>
        <taxon>Eukaryota</taxon>
        <taxon>Metazoa</taxon>
        <taxon>Ecdysozoa</taxon>
        <taxon>Arthropoda</taxon>
        <taxon>Hexapoda</taxon>
        <taxon>Collembola</taxon>
        <taxon>Symphypleona</taxon>
        <taxon>Sminthuridae</taxon>
        <taxon>Allacma</taxon>
    </lineage>
</organism>
<accession>A0A8J2KRK2</accession>
<evidence type="ECO:0000256" key="3">
    <source>
        <dbReference type="ARBA" id="ARBA00022692"/>
    </source>
</evidence>
<feature type="transmembrane region" description="Helical" evidence="6">
    <location>
        <begin position="271"/>
        <end position="292"/>
    </location>
</feature>
<evidence type="ECO:0000256" key="1">
    <source>
        <dbReference type="ARBA" id="ARBA00004370"/>
    </source>
</evidence>
<evidence type="ECO:0000256" key="5">
    <source>
        <dbReference type="ARBA" id="ARBA00023136"/>
    </source>
</evidence>
<evidence type="ECO:0000313" key="9">
    <source>
        <dbReference type="Proteomes" id="UP000708208"/>
    </source>
</evidence>
<dbReference type="CDD" id="cd14978">
    <property type="entry name" value="7tmA_FMRFamide_R-like"/>
    <property type="match status" value="1"/>
</dbReference>
<dbReference type="PANTHER" id="PTHR46641">
    <property type="entry name" value="FMRFAMIDE RECEPTOR-RELATED"/>
    <property type="match status" value="1"/>
</dbReference>
<gene>
    <name evidence="8" type="ORF">AFUS01_LOCUS30488</name>
</gene>
<keyword evidence="4 6" id="KW-1133">Transmembrane helix</keyword>
<evidence type="ECO:0000256" key="2">
    <source>
        <dbReference type="ARBA" id="ARBA00010663"/>
    </source>
</evidence>
<dbReference type="InterPro" id="IPR052954">
    <property type="entry name" value="GPCR-Ligand_Int"/>
</dbReference>
<reference evidence="8" key="1">
    <citation type="submission" date="2021-06" db="EMBL/GenBank/DDBJ databases">
        <authorList>
            <person name="Hodson N. C."/>
            <person name="Mongue J. A."/>
            <person name="Jaron S. K."/>
        </authorList>
    </citation>
    <scope>NUCLEOTIDE SEQUENCE</scope>
</reference>
<dbReference type="Proteomes" id="UP000708208">
    <property type="component" value="Unassembled WGS sequence"/>
</dbReference>
<evidence type="ECO:0000259" key="7">
    <source>
        <dbReference type="PROSITE" id="PS50262"/>
    </source>
</evidence>
<dbReference type="AlphaFoldDB" id="A0A8J2KRK2"/>
<evidence type="ECO:0000313" key="8">
    <source>
        <dbReference type="EMBL" id="CAG7820080.1"/>
    </source>
</evidence>
<dbReference type="PROSITE" id="PS50262">
    <property type="entry name" value="G_PROTEIN_RECEP_F1_2"/>
    <property type="match status" value="1"/>
</dbReference>
<feature type="transmembrane region" description="Helical" evidence="6">
    <location>
        <begin position="312"/>
        <end position="331"/>
    </location>
</feature>
<evidence type="ECO:0000256" key="4">
    <source>
        <dbReference type="ARBA" id="ARBA00022989"/>
    </source>
</evidence>
<dbReference type="PROSITE" id="PS51257">
    <property type="entry name" value="PROKAR_LIPOPROTEIN"/>
    <property type="match status" value="1"/>
</dbReference>
<comment type="similarity">
    <text evidence="2">Belongs to the G-protein coupled receptor 1 family.</text>
</comment>
<feature type="transmembrane region" description="Helical" evidence="6">
    <location>
        <begin position="102"/>
        <end position="124"/>
    </location>
</feature>
<feature type="transmembrane region" description="Helical" evidence="6">
    <location>
        <begin position="20"/>
        <end position="45"/>
    </location>
</feature>
<dbReference type="Pfam" id="PF00001">
    <property type="entry name" value="7tm_1"/>
    <property type="match status" value="2"/>
</dbReference>
<dbReference type="PANTHER" id="PTHR46641:SF2">
    <property type="entry name" value="FMRFAMIDE RECEPTOR"/>
    <property type="match status" value="1"/>
</dbReference>
<name>A0A8J2KRK2_9HEXA</name>
<evidence type="ECO:0000256" key="6">
    <source>
        <dbReference type="SAM" id="Phobius"/>
    </source>
</evidence>
<keyword evidence="3 6" id="KW-0812">Transmembrane</keyword>
<dbReference type="InterPro" id="IPR017452">
    <property type="entry name" value="GPCR_Rhodpsn_7TM"/>
</dbReference>